<accession>A0A9D2M3B7</accession>
<dbReference type="PROSITE" id="PS51257">
    <property type="entry name" value="PROKAR_LIPOPROTEIN"/>
    <property type="match status" value="1"/>
</dbReference>
<name>A0A9D2M3B7_9FIRM</name>
<keyword evidence="1" id="KW-1133">Transmembrane helix</keyword>
<protein>
    <recommendedName>
        <fullName evidence="4">Lipoprotein</fullName>
    </recommendedName>
</protein>
<proteinExistence type="predicted"/>
<evidence type="ECO:0000256" key="1">
    <source>
        <dbReference type="SAM" id="Phobius"/>
    </source>
</evidence>
<dbReference type="AlphaFoldDB" id="A0A9D2M3B7"/>
<keyword evidence="1" id="KW-0472">Membrane</keyword>
<dbReference type="Proteomes" id="UP000824209">
    <property type="component" value="Unassembled WGS sequence"/>
</dbReference>
<gene>
    <name evidence="2" type="ORF">H9943_09815</name>
</gene>
<comment type="caution">
    <text evidence="2">The sequence shown here is derived from an EMBL/GenBank/DDBJ whole genome shotgun (WGS) entry which is preliminary data.</text>
</comment>
<sequence length="45" mass="4646">MKKGSVFGLVGFILGACGAAVSITAIVFSALGLAFAKRNVRPHIR</sequence>
<organism evidence="2 3">
    <name type="scientific">Candidatus Ruthenibacterium avium</name>
    <dbReference type="NCBI Taxonomy" id="2838751"/>
    <lineage>
        <taxon>Bacteria</taxon>
        <taxon>Bacillati</taxon>
        <taxon>Bacillota</taxon>
        <taxon>Clostridia</taxon>
        <taxon>Eubacteriales</taxon>
        <taxon>Oscillospiraceae</taxon>
        <taxon>Ruthenibacterium</taxon>
    </lineage>
</organism>
<reference evidence="2" key="1">
    <citation type="journal article" date="2021" name="PeerJ">
        <title>Extensive microbial diversity within the chicken gut microbiome revealed by metagenomics and culture.</title>
        <authorList>
            <person name="Gilroy R."/>
            <person name="Ravi A."/>
            <person name="Getino M."/>
            <person name="Pursley I."/>
            <person name="Horton D.L."/>
            <person name="Alikhan N.F."/>
            <person name="Baker D."/>
            <person name="Gharbi K."/>
            <person name="Hall N."/>
            <person name="Watson M."/>
            <person name="Adriaenssens E.M."/>
            <person name="Foster-Nyarko E."/>
            <person name="Jarju S."/>
            <person name="Secka A."/>
            <person name="Antonio M."/>
            <person name="Oren A."/>
            <person name="Chaudhuri R.R."/>
            <person name="La Ragione R."/>
            <person name="Hildebrand F."/>
            <person name="Pallen M.J."/>
        </authorList>
    </citation>
    <scope>NUCLEOTIDE SEQUENCE</scope>
    <source>
        <strain evidence="2">ChiBcec8-14828</strain>
    </source>
</reference>
<evidence type="ECO:0000313" key="3">
    <source>
        <dbReference type="Proteomes" id="UP000824209"/>
    </source>
</evidence>
<evidence type="ECO:0008006" key="4">
    <source>
        <dbReference type="Google" id="ProtNLM"/>
    </source>
</evidence>
<keyword evidence="1" id="KW-0812">Transmembrane</keyword>
<feature type="transmembrane region" description="Helical" evidence="1">
    <location>
        <begin position="6"/>
        <end position="36"/>
    </location>
</feature>
<dbReference type="EMBL" id="DWYA01000088">
    <property type="protein sequence ID" value="HJB40676.1"/>
    <property type="molecule type" value="Genomic_DNA"/>
</dbReference>
<evidence type="ECO:0000313" key="2">
    <source>
        <dbReference type="EMBL" id="HJB40676.1"/>
    </source>
</evidence>
<reference evidence="2" key="2">
    <citation type="submission" date="2021-04" db="EMBL/GenBank/DDBJ databases">
        <authorList>
            <person name="Gilroy R."/>
        </authorList>
    </citation>
    <scope>NUCLEOTIDE SEQUENCE</scope>
    <source>
        <strain evidence="2">ChiBcec8-14828</strain>
    </source>
</reference>